<evidence type="ECO:0000313" key="4">
    <source>
        <dbReference type="EMBL" id="HIR54705.1"/>
    </source>
</evidence>
<dbReference type="AlphaFoldDB" id="A0A9D1DKX4"/>
<reference evidence="4" key="2">
    <citation type="journal article" date="2021" name="PeerJ">
        <title>Extensive microbial diversity within the chicken gut microbiome revealed by metagenomics and culture.</title>
        <authorList>
            <person name="Gilroy R."/>
            <person name="Ravi A."/>
            <person name="Getino M."/>
            <person name="Pursley I."/>
            <person name="Horton D.L."/>
            <person name="Alikhan N.F."/>
            <person name="Baker D."/>
            <person name="Gharbi K."/>
            <person name="Hall N."/>
            <person name="Watson M."/>
            <person name="Adriaenssens E.M."/>
            <person name="Foster-Nyarko E."/>
            <person name="Jarju S."/>
            <person name="Secka A."/>
            <person name="Antonio M."/>
            <person name="Oren A."/>
            <person name="Chaudhuri R.R."/>
            <person name="La Ragione R."/>
            <person name="Hildebrand F."/>
            <person name="Pallen M.J."/>
        </authorList>
    </citation>
    <scope>NUCLEOTIDE SEQUENCE</scope>
    <source>
        <strain evidence="4">ChiGjej3B3-7149</strain>
    </source>
</reference>
<evidence type="ECO:0000256" key="1">
    <source>
        <dbReference type="ARBA" id="ARBA00023122"/>
    </source>
</evidence>
<evidence type="ECO:0000313" key="5">
    <source>
        <dbReference type="Proteomes" id="UP000824238"/>
    </source>
</evidence>
<sequence>MNIAMVMIPKVSTVFLHENDTVRQGLERFTVHGYTAIPVLNEHEQYIGSVTEGDFLRHILATGTTDPRAQEQFRISGIVRRDFCPALPIDADFREAVQATLNQNFVPIVDGRGALCGILTRRSMIEYLAKSLVEQRGGQN</sequence>
<dbReference type="InterPro" id="IPR046342">
    <property type="entry name" value="CBS_dom_sf"/>
</dbReference>
<organism evidence="4 5">
    <name type="scientific">Candidatus Scatomorpha intestinigallinarum</name>
    <dbReference type="NCBI Taxonomy" id="2840923"/>
    <lineage>
        <taxon>Bacteria</taxon>
        <taxon>Bacillati</taxon>
        <taxon>Bacillota</taxon>
        <taxon>Clostridia</taxon>
        <taxon>Eubacteriales</taxon>
        <taxon>Candidatus Scatomorpha</taxon>
    </lineage>
</organism>
<name>A0A9D1DKX4_9FIRM</name>
<protein>
    <submittedName>
        <fullName evidence="4">CBS domain-containing protein</fullName>
    </submittedName>
</protein>
<feature type="domain" description="CBS" evidence="3">
    <location>
        <begin position="7"/>
        <end position="67"/>
    </location>
</feature>
<dbReference type="SUPFAM" id="SSF54631">
    <property type="entry name" value="CBS-domain pair"/>
    <property type="match status" value="1"/>
</dbReference>
<dbReference type="Gene3D" id="3.10.580.10">
    <property type="entry name" value="CBS-domain"/>
    <property type="match status" value="1"/>
</dbReference>
<reference evidence="4" key="1">
    <citation type="submission" date="2020-10" db="EMBL/GenBank/DDBJ databases">
        <authorList>
            <person name="Gilroy R."/>
        </authorList>
    </citation>
    <scope>NUCLEOTIDE SEQUENCE</scope>
    <source>
        <strain evidence="4">ChiGjej3B3-7149</strain>
    </source>
</reference>
<evidence type="ECO:0000256" key="2">
    <source>
        <dbReference type="PROSITE-ProRule" id="PRU00703"/>
    </source>
</evidence>
<keyword evidence="1 2" id="KW-0129">CBS domain</keyword>
<dbReference type="PROSITE" id="PS51371">
    <property type="entry name" value="CBS"/>
    <property type="match status" value="1"/>
</dbReference>
<dbReference type="Proteomes" id="UP000824238">
    <property type="component" value="Unassembled WGS sequence"/>
</dbReference>
<dbReference type="InterPro" id="IPR051257">
    <property type="entry name" value="Diverse_CBS-Domain"/>
</dbReference>
<dbReference type="PANTHER" id="PTHR43080">
    <property type="entry name" value="CBS DOMAIN-CONTAINING PROTEIN CBSX3, MITOCHONDRIAL"/>
    <property type="match status" value="1"/>
</dbReference>
<accession>A0A9D1DKX4</accession>
<comment type="caution">
    <text evidence="4">The sequence shown here is derived from an EMBL/GenBank/DDBJ whole genome shotgun (WGS) entry which is preliminary data.</text>
</comment>
<evidence type="ECO:0000259" key="3">
    <source>
        <dbReference type="PROSITE" id="PS51371"/>
    </source>
</evidence>
<dbReference type="PANTHER" id="PTHR43080:SF26">
    <property type="entry name" value="REGULATORY PROTEIN"/>
    <property type="match status" value="1"/>
</dbReference>
<dbReference type="InterPro" id="IPR000644">
    <property type="entry name" value="CBS_dom"/>
</dbReference>
<dbReference type="EMBL" id="DVHH01000094">
    <property type="protein sequence ID" value="HIR54705.1"/>
    <property type="molecule type" value="Genomic_DNA"/>
</dbReference>
<proteinExistence type="predicted"/>
<dbReference type="Pfam" id="PF00571">
    <property type="entry name" value="CBS"/>
    <property type="match status" value="2"/>
</dbReference>
<gene>
    <name evidence="4" type="ORF">IAD36_03765</name>
</gene>